<protein>
    <submittedName>
        <fullName evidence="1">Uncharacterized protein</fullName>
    </submittedName>
</protein>
<gene>
    <name evidence="1" type="ORF">J2Y01_003992</name>
</gene>
<organism evidence="1 2">
    <name type="scientific">Deinococcus soli</name>
    <name type="common">ex Cha et al. 2016</name>
    <dbReference type="NCBI Taxonomy" id="1309411"/>
    <lineage>
        <taxon>Bacteria</taxon>
        <taxon>Thermotogati</taxon>
        <taxon>Deinococcota</taxon>
        <taxon>Deinococci</taxon>
        <taxon>Deinococcales</taxon>
        <taxon>Deinococcaceae</taxon>
        <taxon>Deinococcus</taxon>
    </lineage>
</organism>
<sequence>MNRTPAPPTLNSPPPSKVALTTVVDAFTAAERPVLLTSPEGKRRLFRHRAWAEPTMPGWLRVMFAPGWLATRPTGTICHITEDVCRDEPGALDALLERTGAQYGVHLWIAPIRLPRNIGSFGDRYRSSLYSAPNEHALSLKANWSAA</sequence>
<accession>A0ACC6KLH6</accession>
<dbReference type="Proteomes" id="UP001252370">
    <property type="component" value="Unassembled WGS sequence"/>
</dbReference>
<keyword evidence="2" id="KW-1185">Reference proteome</keyword>
<name>A0ACC6KLH6_9DEIO</name>
<dbReference type="EMBL" id="JAVDTP010000014">
    <property type="protein sequence ID" value="MDR6753469.1"/>
    <property type="molecule type" value="Genomic_DNA"/>
</dbReference>
<proteinExistence type="predicted"/>
<evidence type="ECO:0000313" key="1">
    <source>
        <dbReference type="EMBL" id="MDR6753469.1"/>
    </source>
</evidence>
<reference evidence="1" key="1">
    <citation type="submission" date="2023-07" db="EMBL/GenBank/DDBJ databases">
        <title>Sorghum-associated microbial communities from plants grown in Nebraska, USA.</title>
        <authorList>
            <person name="Schachtman D."/>
        </authorList>
    </citation>
    <scope>NUCLEOTIDE SEQUENCE</scope>
    <source>
        <strain evidence="1">BE73</strain>
    </source>
</reference>
<evidence type="ECO:0000313" key="2">
    <source>
        <dbReference type="Proteomes" id="UP001252370"/>
    </source>
</evidence>
<comment type="caution">
    <text evidence="1">The sequence shown here is derived from an EMBL/GenBank/DDBJ whole genome shotgun (WGS) entry which is preliminary data.</text>
</comment>